<dbReference type="PROSITE" id="PS01066">
    <property type="entry name" value="UPP_SYNTHASE"/>
    <property type="match status" value="1"/>
</dbReference>
<protein>
    <recommendedName>
        <fullName evidence="2">Isoprenyl transferase</fullName>
        <ecNumber evidence="2">2.5.1.-</ecNumber>
    </recommendedName>
</protein>
<dbReference type="EC" id="2.5.1.-" evidence="2"/>
<dbReference type="InterPro" id="IPR036424">
    <property type="entry name" value="UPP_synth-like_sf"/>
</dbReference>
<feature type="binding site" evidence="2">
    <location>
        <position position="208"/>
    </location>
    <ligand>
        <name>Mg(2+)</name>
        <dbReference type="ChEBI" id="CHEBI:18420"/>
    </ligand>
</feature>
<feature type="binding site" evidence="2">
    <location>
        <begin position="195"/>
        <end position="197"/>
    </location>
    <ligand>
        <name>substrate</name>
    </ligand>
</feature>
<proteinExistence type="inferred from homology"/>
<feature type="binding site" evidence="2">
    <location>
        <position position="29"/>
    </location>
    <ligand>
        <name>substrate</name>
    </ligand>
</feature>
<dbReference type="PANTHER" id="PTHR10291:SF0">
    <property type="entry name" value="DEHYDRODOLICHYL DIPHOSPHATE SYNTHASE 2"/>
    <property type="match status" value="1"/>
</dbReference>
<dbReference type="GO" id="GO:0008834">
    <property type="term" value="F:ditrans,polycis-undecaprenyl-diphosphate synthase [(2E,6E)-farnesyl-diphosphate specific] activity"/>
    <property type="evidence" value="ECO:0007669"/>
    <property type="project" value="TreeGrafter"/>
</dbReference>
<accession>A0A845QH99</accession>
<feature type="active site" description="Proton acceptor" evidence="2">
    <location>
        <position position="64"/>
    </location>
</feature>
<dbReference type="FunFam" id="3.40.1180.10:FF:000001">
    <property type="entry name" value="(2E,6E)-farnesyl-diphosphate-specific ditrans,polycis-undecaprenyl-diphosphate synthase"/>
    <property type="match status" value="1"/>
</dbReference>
<sequence>MIDQNRIPAHVAIIMDGNGRWAKKKGLPRLAGHNAGMLAMKEIVKASSVLGIKYLTVYAFSTENWKRSKEEVGGIFKLLVKYVDSELSELHENNVKVKVLGDYSVIPKIAVERLEKSLETTANNTGLQFNIALNYGSRAEIVRAVSRIYEDIRKGALEEETEISEELISRYLYTGDENGNIPDPDLIIRTSGEERLSNFMLWQSAYSEFAFTDVFWPDFSPAEYERLIEAYQNRDRRFGGRK</sequence>
<comment type="similarity">
    <text evidence="2">Belongs to the UPP synthase family.</text>
</comment>
<feature type="binding site" evidence="2">
    <location>
        <position position="21"/>
    </location>
    <ligand>
        <name>substrate</name>
    </ligand>
</feature>
<dbReference type="CDD" id="cd00475">
    <property type="entry name" value="Cis_IPPS"/>
    <property type="match status" value="1"/>
</dbReference>
<dbReference type="NCBIfam" id="TIGR00055">
    <property type="entry name" value="uppS"/>
    <property type="match status" value="1"/>
</dbReference>
<keyword evidence="4" id="KW-1185">Reference proteome</keyword>
<feature type="binding site" evidence="2">
    <location>
        <begin position="61"/>
        <end position="63"/>
    </location>
    <ligand>
        <name>substrate</name>
    </ligand>
</feature>
<dbReference type="GO" id="GO:0030145">
    <property type="term" value="F:manganese ion binding"/>
    <property type="evidence" value="ECO:0007669"/>
    <property type="project" value="TreeGrafter"/>
</dbReference>
<dbReference type="InterPro" id="IPR001441">
    <property type="entry name" value="UPP_synth-like"/>
</dbReference>
<dbReference type="SUPFAM" id="SSF64005">
    <property type="entry name" value="Undecaprenyl diphosphate synthase"/>
    <property type="match status" value="1"/>
</dbReference>
<feature type="active site" evidence="2">
    <location>
        <position position="16"/>
    </location>
</feature>
<name>A0A845QH99_9FIRM</name>
<feature type="binding site" evidence="2">
    <location>
        <position position="67"/>
    </location>
    <ligand>
        <name>substrate</name>
    </ligand>
</feature>
<dbReference type="Proteomes" id="UP000446866">
    <property type="component" value="Unassembled WGS sequence"/>
</dbReference>
<evidence type="ECO:0000256" key="2">
    <source>
        <dbReference type="HAMAP-Rule" id="MF_01139"/>
    </source>
</evidence>
<keyword evidence="2" id="KW-0479">Metal-binding</keyword>
<dbReference type="AlphaFoldDB" id="A0A845QH99"/>
<comment type="function">
    <text evidence="2">Catalyzes the condensation of isopentenyl diphosphate (IPP) with allylic pyrophosphates generating different type of terpenoids.</text>
</comment>
<dbReference type="PANTHER" id="PTHR10291">
    <property type="entry name" value="DEHYDRODOLICHYL DIPHOSPHATE SYNTHASE FAMILY MEMBER"/>
    <property type="match status" value="1"/>
</dbReference>
<dbReference type="GO" id="GO:0016094">
    <property type="term" value="P:polyprenol biosynthetic process"/>
    <property type="evidence" value="ECO:0007669"/>
    <property type="project" value="TreeGrafter"/>
</dbReference>
<feature type="binding site" evidence="2">
    <location>
        <position position="16"/>
    </location>
    <ligand>
        <name>Mg(2+)</name>
        <dbReference type="ChEBI" id="CHEBI:18420"/>
    </ligand>
</feature>
<feature type="binding site" evidence="2">
    <location>
        <position position="33"/>
    </location>
    <ligand>
        <name>substrate</name>
    </ligand>
</feature>
<dbReference type="Gene3D" id="3.40.1180.10">
    <property type="entry name" value="Decaprenyl diphosphate synthase-like"/>
    <property type="match status" value="1"/>
</dbReference>
<dbReference type="InterPro" id="IPR018520">
    <property type="entry name" value="UPP_synth-like_CS"/>
</dbReference>
<dbReference type="GO" id="GO:0000287">
    <property type="term" value="F:magnesium ion binding"/>
    <property type="evidence" value="ECO:0007669"/>
    <property type="project" value="UniProtKB-UniRule"/>
</dbReference>
<dbReference type="HAMAP" id="MF_01139">
    <property type="entry name" value="ISPT"/>
    <property type="match status" value="1"/>
</dbReference>
<feature type="binding site" evidence="2">
    <location>
        <position position="65"/>
    </location>
    <ligand>
        <name>substrate</name>
    </ligand>
</feature>
<reference evidence="3 4" key="1">
    <citation type="submission" date="2018-08" db="EMBL/GenBank/DDBJ databases">
        <title>Murine metabolic-syndrome-specific gut microbial biobank.</title>
        <authorList>
            <person name="Liu C."/>
        </authorList>
    </citation>
    <scope>NUCLEOTIDE SEQUENCE [LARGE SCALE GENOMIC DNA]</scope>
    <source>
        <strain evidence="3 4">28</strain>
    </source>
</reference>
<keyword evidence="1 2" id="KW-0808">Transferase</keyword>
<feature type="binding site" evidence="2">
    <location>
        <begin position="17"/>
        <end position="20"/>
    </location>
    <ligand>
        <name>substrate</name>
    </ligand>
</feature>
<dbReference type="NCBIfam" id="NF011405">
    <property type="entry name" value="PRK14830.1"/>
    <property type="match status" value="1"/>
</dbReference>
<evidence type="ECO:0000313" key="3">
    <source>
        <dbReference type="EMBL" id="NBH60491.1"/>
    </source>
</evidence>
<dbReference type="EMBL" id="QXWK01000002">
    <property type="protein sequence ID" value="NBH60491.1"/>
    <property type="molecule type" value="Genomic_DNA"/>
</dbReference>
<dbReference type="Pfam" id="PF01255">
    <property type="entry name" value="Prenyltransf"/>
    <property type="match status" value="1"/>
</dbReference>
<feature type="binding site" evidence="2">
    <location>
        <position position="189"/>
    </location>
    <ligand>
        <name>substrate</name>
    </ligand>
</feature>
<dbReference type="RefSeq" id="WP_160200792.1">
    <property type="nucleotide sequence ID" value="NZ_QXWK01000002.1"/>
</dbReference>
<gene>
    <name evidence="3" type="ORF">D0435_02225</name>
</gene>
<organism evidence="3 4">
    <name type="scientific">Anaerotruncus colihominis</name>
    <dbReference type="NCBI Taxonomy" id="169435"/>
    <lineage>
        <taxon>Bacteria</taxon>
        <taxon>Bacillati</taxon>
        <taxon>Bacillota</taxon>
        <taxon>Clostridia</taxon>
        <taxon>Eubacteriales</taxon>
        <taxon>Oscillospiraceae</taxon>
        <taxon>Anaerotruncus</taxon>
    </lineage>
</organism>
<evidence type="ECO:0000313" key="4">
    <source>
        <dbReference type="Proteomes" id="UP000446866"/>
    </source>
</evidence>
<keyword evidence="2" id="KW-0460">Magnesium</keyword>
<comment type="subunit">
    <text evidence="2">Homodimer.</text>
</comment>
<comment type="caution">
    <text evidence="3">The sequence shown here is derived from an EMBL/GenBank/DDBJ whole genome shotgun (WGS) entry which is preliminary data.</text>
</comment>
<evidence type="ECO:0000256" key="1">
    <source>
        <dbReference type="ARBA" id="ARBA00022679"/>
    </source>
</evidence>
<comment type="cofactor">
    <cofactor evidence="2">
        <name>Mg(2+)</name>
        <dbReference type="ChEBI" id="CHEBI:18420"/>
    </cofactor>
    <text evidence="2">Binds 2 magnesium ions per subunit.</text>
</comment>
<dbReference type="GO" id="GO:0005829">
    <property type="term" value="C:cytosol"/>
    <property type="evidence" value="ECO:0007669"/>
    <property type="project" value="TreeGrafter"/>
</dbReference>